<dbReference type="PROSITE" id="PS50904">
    <property type="entry name" value="PRELI_MSF1"/>
    <property type="match status" value="1"/>
</dbReference>
<dbReference type="InterPro" id="IPR006797">
    <property type="entry name" value="PRELI/MSF1_dom"/>
</dbReference>
<dbReference type="PANTHER" id="PTHR11158">
    <property type="entry name" value="MSF1/PX19 RELATED"/>
    <property type="match status" value="1"/>
</dbReference>
<proteinExistence type="predicted"/>
<gene>
    <name evidence="1" type="ORF">CTOB1V02_LOCUS649</name>
</gene>
<dbReference type="Pfam" id="PF04707">
    <property type="entry name" value="PRELI"/>
    <property type="match status" value="1"/>
</dbReference>
<name>A0A7R8ZGH7_9CRUS</name>
<protein>
    <submittedName>
        <fullName evidence="1">Uncharacterized protein</fullName>
    </submittedName>
</protein>
<dbReference type="InterPro" id="IPR037365">
    <property type="entry name" value="Slowmo/Ups"/>
</dbReference>
<sequence>MKIWTTDVTFDSPWETVAQAVWRKYPNKFNPCVVATDVVDRYVEKGILHSERVVTSKFPVPGWVEAIIGTHSAAFSHEISQVDPKKRSFSMQVKNLSLGACLELRERLTYDADQNDSNKTHFHMEQYVTVFGVPLSSYLEDSLVETVRNNSVKGKLAIENVIQLIETEVDHWKREVETLTKETERCLETLSLSVRDTVDSWAVVAAEELRTENTPPPGSEPS</sequence>
<reference evidence="1" key="1">
    <citation type="submission" date="2020-11" db="EMBL/GenBank/DDBJ databases">
        <authorList>
            <person name="Tran Van P."/>
        </authorList>
    </citation>
    <scope>NUCLEOTIDE SEQUENCE</scope>
</reference>
<dbReference type="OrthoDB" id="407630at2759"/>
<organism evidence="1">
    <name type="scientific">Cyprideis torosa</name>
    <dbReference type="NCBI Taxonomy" id="163714"/>
    <lineage>
        <taxon>Eukaryota</taxon>
        <taxon>Metazoa</taxon>
        <taxon>Ecdysozoa</taxon>
        <taxon>Arthropoda</taxon>
        <taxon>Crustacea</taxon>
        <taxon>Oligostraca</taxon>
        <taxon>Ostracoda</taxon>
        <taxon>Podocopa</taxon>
        <taxon>Podocopida</taxon>
        <taxon>Cytherocopina</taxon>
        <taxon>Cytheroidea</taxon>
        <taxon>Cytherideidae</taxon>
        <taxon>Cyprideis</taxon>
    </lineage>
</organism>
<dbReference type="GO" id="GO:0005758">
    <property type="term" value="C:mitochondrial intermembrane space"/>
    <property type="evidence" value="ECO:0007669"/>
    <property type="project" value="InterPro"/>
</dbReference>
<accession>A0A7R8ZGH7</accession>
<evidence type="ECO:0000313" key="1">
    <source>
        <dbReference type="EMBL" id="CAD7222647.1"/>
    </source>
</evidence>
<dbReference type="EMBL" id="OB660086">
    <property type="protein sequence ID" value="CAD7222647.1"/>
    <property type="molecule type" value="Genomic_DNA"/>
</dbReference>
<dbReference type="AlphaFoldDB" id="A0A7R8ZGH7"/>